<sequence length="71" mass="8164">MPLGEIRIGLEGGEERKITLGAPVLAKATMDQLRSRTQFRLRQLVHQMVEFLTHDAHTDECKSYPLRRQSC</sequence>
<protein>
    <submittedName>
        <fullName evidence="1">Uncharacterized protein</fullName>
    </submittedName>
</protein>
<name>A0A1I4AVP3_9ACTN</name>
<gene>
    <name evidence="1" type="ORF">SAMN05216275_12993</name>
</gene>
<evidence type="ECO:0000313" key="2">
    <source>
        <dbReference type="Proteomes" id="UP000199111"/>
    </source>
</evidence>
<dbReference type="AlphaFoldDB" id="A0A1I4AVP3"/>
<keyword evidence="2" id="KW-1185">Reference proteome</keyword>
<dbReference type="Proteomes" id="UP000199111">
    <property type="component" value="Unassembled WGS sequence"/>
</dbReference>
<dbReference type="EMBL" id="FOQY01000029">
    <property type="protein sequence ID" value="SFK60007.1"/>
    <property type="molecule type" value="Genomic_DNA"/>
</dbReference>
<evidence type="ECO:0000313" key="1">
    <source>
        <dbReference type="EMBL" id="SFK60007.1"/>
    </source>
</evidence>
<accession>A0A1I4AVP3</accession>
<organism evidence="1 2">
    <name type="scientific">Streptosporangium canum</name>
    <dbReference type="NCBI Taxonomy" id="324952"/>
    <lineage>
        <taxon>Bacteria</taxon>
        <taxon>Bacillati</taxon>
        <taxon>Actinomycetota</taxon>
        <taxon>Actinomycetes</taxon>
        <taxon>Streptosporangiales</taxon>
        <taxon>Streptosporangiaceae</taxon>
        <taxon>Streptosporangium</taxon>
    </lineage>
</organism>
<proteinExistence type="predicted"/>
<reference evidence="2" key="1">
    <citation type="submission" date="2016-10" db="EMBL/GenBank/DDBJ databases">
        <authorList>
            <person name="Varghese N."/>
            <person name="Submissions S."/>
        </authorList>
    </citation>
    <scope>NUCLEOTIDE SEQUENCE [LARGE SCALE GENOMIC DNA]</scope>
    <source>
        <strain evidence="2">CGMCC 4.2126</strain>
    </source>
</reference>